<feature type="transmembrane region" description="Helical" evidence="8">
    <location>
        <begin position="12"/>
        <end position="34"/>
    </location>
</feature>
<dbReference type="PANTHER" id="PTHR23517:SF2">
    <property type="entry name" value="MULTIDRUG RESISTANCE PROTEIN MDTH"/>
    <property type="match status" value="1"/>
</dbReference>
<evidence type="ECO:0000256" key="2">
    <source>
        <dbReference type="ARBA" id="ARBA00022448"/>
    </source>
</evidence>
<dbReference type="InterPro" id="IPR011701">
    <property type="entry name" value="MFS"/>
</dbReference>
<comment type="caution">
    <text evidence="9">The sequence shown here is derived from an EMBL/GenBank/DDBJ whole genome shotgun (WGS) entry which is preliminary data.</text>
</comment>
<feature type="transmembrane region" description="Helical" evidence="8">
    <location>
        <begin position="281"/>
        <end position="298"/>
    </location>
</feature>
<keyword evidence="2" id="KW-0813">Transport</keyword>
<feature type="transmembrane region" description="Helical" evidence="8">
    <location>
        <begin position="304"/>
        <end position="324"/>
    </location>
</feature>
<evidence type="ECO:0000313" key="9">
    <source>
        <dbReference type="EMBL" id="MQY09421.1"/>
    </source>
</evidence>
<feature type="region of interest" description="Disordered" evidence="7">
    <location>
        <begin position="396"/>
        <end position="415"/>
    </location>
</feature>
<feature type="transmembrane region" description="Helical" evidence="8">
    <location>
        <begin position="345"/>
        <end position="366"/>
    </location>
</feature>
<dbReference type="InterPro" id="IPR036259">
    <property type="entry name" value="MFS_trans_sf"/>
</dbReference>
<feature type="transmembrane region" description="Helical" evidence="8">
    <location>
        <begin position="210"/>
        <end position="235"/>
    </location>
</feature>
<dbReference type="GO" id="GO:0005886">
    <property type="term" value="C:plasma membrane"/>
    <property type="evidence" value="ECO:0007669"/>
    <property type="project" value="UniProtKB-SubCell"/>
</dbReference>
<dbReference type="InterPro" id="IPR050171">
    <property type="entry name" value="MFS_Transporters"/>
</dbReference>
<evidence type="ECO:0000256" key="8">
    <source>
        <dbReference type="SAM" id="Phobius"/>
    </source>
</evidence>
<dbReference type="Pfam" id="PF07690">
    <property type="entry name" value="MFS_1"/>
    <property type="match status" value="1"/>
</dbReference>
<keyword evidence="4 8" id="KW-0812">Transmembrane</keyword>
<reference evidence="9 10" key="1">
    <citation type="submission" date="2019-10" db="EMBL/GenBank/DDBJ databases">
        <title>Actinomadura rubteroloni sp. nov. and Actinomadura macrotermitis sp. nov., isolated from the gut of fungus growing-termite Macrotermes natalensis.</title>
        <authorList>
            <person name="Benndorf R."/>
            <person name="Martin K."/>
            <person name="Kuefner M."/>
            <person name="De Beer W."/>
            <person name="Kaster A.-K."/>
            <person name="Vollmers J."/>
            <person name="Poulsen M."/>
            <person name="Beemelmanns C."/>
        </authorList>
    </citation>
    <scope>NUCLEOTIDE SEQUENCE [LARGE SCALE GENOMIC DNA]</scope>
    <source>
        <strain evidence="9 10">RB68</strain>
    </source>
</reference>
<organism evidence="9 10">
    <name type="scientific">Actinomadura macrotermitis</name>
    <dbReference type="NCBI Taxonomy" id="2585200"/>
    <lineage>
        <taxon>Bacteria</taxon>
        <taxon>Bacillati</taxon>
        <taxon>Actinomycetota</taxon>
        <taxon>Actinomycetes</taxon>
        <taxon>Streptosporangiales</taxon>
        <taxon>Thermomonosporaceae</taxon>
        <taxon>Actinomadura</taxon>
    </lineage>
</organism>
<dbReference type="RefSeq" id="WP_328595280.1">
    <property type="nucleotide sequence ID" value="NZ_WEGH01000006.1"/>
</dbReference>
<evidence type="ECO:0000256" key="5">
    <source>
        <dbReference type="ARBA" id="ARBA00022989"/>
    </source>
</evidence>
<feature type="transmembrane region" description="Helical" evidence="8">
    <location>
        <begin position="241"/>
        <end position="260"/>
    </location>
</feature>
<comment type="subcellular location">
    <subcellularLocation>
        <location evidence="1">Cell membrane</location>
        <topology evidence="1">Multi-pass membrane protein</topology>
    </subcellularLocation>
</comment>
<feature type="transmembrane region" description="Helical" evidence="8">
    <location>
        <begin position="74"/>
        <end position="92"/>
    </location>
</feature>
<feature type="transmembrane region" description="Helical" evidence="8">
    <location>
        <begin position="136"/>
        <end position="155"/>
    </location>
</feature>
<evidence type="ECO:0000256" key="6">
    <source>
        <dbReference type="ARBA" id="ARBA00023136"/>
    </source>
</evidence>
<evidence type="ECO:0008006" key="11">
    <source>
        <dbReference type="Google" id="ProtNLM"/>
    </source>
</evidence>
<evidence type="ECO:0000256" key="4">
    <source>
        <dbReference type="ARBA" id="ARBA00022692"/>
    </source>
</evidence>
<evidence type="ECO:0000256" key="7">
    <source>
        <dbReference type="SAM" id="MobiDB-lite"/>
    </source>
</evidence>
<feature type="transmembrane region" description="Helical" evidence="8">
    <location>
        <begin position="161"/>
        <end position="181"/>
    </location>
</feature>
<dbReference type="PANTHER" id="PTHR23517">
    <property type="entry name" value="RESISTANCE PROTEIN MDTM, PUTATIVE-RELATED-RELATED"/>
    <property type="match status" value="1"/>
</dbReference>
<gene>
    <name evidence="9" type="ORF">ACRB68_75470</name>
</gene>
<evidence type="ECO:0000256" key="3">
    <source>
        <dbReference type="ARBA" id="ARBA00022475"/>
    </source>
</evidence>
<name>A0A7K0C7H6_9ACTN</name>
<dbReference type="Proteomes" id="UP000487268">
    <property type="component" value="Unassembled WGS sequence"/>
</dbReference>
<evidence type="ECO:0000256" key="1">
    <source>
        <dbReference type="ARBA" id="ARBA00004651"/>
    </source>
</evidence>
<dbReference type="AlphaFoldDB" id="A0A7K0C7H6"/>
<feature type="compositionally biased region" description="Pro residues" evidence="7">
    <location>
        <begin position="405"/>
        <end position="415"/>
    </location>
</feature>
<sequence>MNLLRSPARRLATAHLAGSVGDGAFYVCSALYFARVVGLSPAQIGAGLTLAWGVGAVAGIPLGHLADRRGSRGVSVLLALATAAAVGSFLVVRSFVPFVLAACLYASFQSGLGAARQALLAGLVAPERRTAVRARLQSVTNAGIAVGAAIGGLALSADTEGAYLTVFALDAAGFVAAALLLTRLPAVPPAPVPAEGERGRALAVLRDRPYALVTLLNMIMLLYMPLLSLVLPLWIVQRTDAPRWLVSALLVANTVGVVLFQVRVARGVRDLRSAARSVRRAGAVMLPACAVFALSAAADSPWLAALVLLTGAALQVVAEMMLGAGSWEIGFALAPPHRQGQYQGFYGMGVPVARMVGPALLTTLVVGWGVPGWLLLGAVFLAAGCAMGPAVRRAEQRTERRAATPAPPPMLLSGR</sequence>
<keyword evidence="6 8" id="KW-0472">Membrane</keyword>
<dbReference type="GO" id="GO:0022857">
    <property type="term" value="F:transmembrane transporter activity"/>
    <property type="evidence" value="ECO:0007669"/>
    <property type="project" value="InterPro"/>
</dbReference>
<protein>
    <recommendedName>
        <fullName evidence="11">MFS transporter</fullName>
    </recommendedName>
</protein>
<keyword evidence="10" id="KW-1185">Reference proteome</keyword>
<keyword evidence="3" id="KW-1003">Cell membrane</keyword>
<evidence type="ECO:0000313" key="10">
    <source>
        <dbReference type="Proteomes" id="UP000487268"/>
    </source>
</evidence>
<proteinExistence type="predicted"/>
<dbReference type="Gene3D" id="1.20.1250.20">
    <property type="entry name" value="MFS general substrate transporter like domains"/>
    <property type="match status" value="1"/>
</dbReference>
<dbReference type="EMBL" id="WEGH01000006">
    <property type="protein sequence ID" value="MQY09421.1"/>
    <property type="molecule type" value="Genomic_DNA"/>
</dbReference>
<feature type="transmembrane region" description="Helical" evidence="8">
    <location>
        <begin position="40"/>
        <end position="62"/>
    </location>
</feature>
<dbReference type="SUPFAM" id="SSF103473">
    <property type="entry name" value="MFS general substrate transporter"/>
    <property type="match status" value="1"/>
</dbReference>
<feature type="transmembrane region" description="Helical" evidence="8">
    <location>
        <begin position="372"/>
        <end position="391"/>
    </location>
</feature>
<accession>A0A7K0C7H6</accession>
<feature type="transmembrane region" description="Helical" evidence="8">
    <location>
        <begin position="98"/>
        <end position="124"/>
    </location>
</feature>
<keyword evidence="5 8" id="KW-1133">Transmembrane helix</keyword>